<reference evidence="1 3" key="1">
    <citation type="submission" date="2019-09" db="EMBL/GenBank/DDBJ databases">
        <title>Draft genome sequences of 48 bacterial type strains from the CCUG.</title>
        <authorList>
            <person name="Tunovic T."/>
            <person name="Pineiro-Iglesias B."/>
            <person name="Unosson C."/>
            <person name="Inganas E."/>
            <person name="Ohlen M."/>
            <person name="Cardew S."/>
            <person name="Jensie-Markopoulos S."/>
            <person name="Salva-Serra F."/>
            <person name="Jaen-Luchoro D."/>
            <person name="Karlsson R."/>
            <person name="Svensson-Stadler L."/>
            <person name="Chun J."/>
            <person name="Moore E."/>
        </authorList>
    </citation>
    <scope>NUCLEOTIDE SEQUENCE [LARGE SCALE GENOMIC DNA]</scope>
    <source>
        <strain evidence="1 3">CCUG 54555</strain>
    </source>
</reference>
<dbReference type="Proteomes" id="UP000494222">
    <property type="component" value="Unassembled WGS sequence"/>
</dbReference>
<dbReference type="Proteomes" id="UP000430232">
    <property type="component" value="Unassembled WGS sequence"/>
</dbReference>
<gene>
    <name evidence="2" type="ORF">BLA24064_00629</name>
    <name evidence="1" type="ORF">F7R21_00380</name>
</gene>
<dbReference type="EMBL" id="CABVPL010000003">
    <property type="protein sequence ID" value="VWB17041.1"/>
    <property type="molecule type" value="Genomic_DNA"/>
</dbReference>
<organism evidence="1 3">
    <name type="scientific">Burkholderia latens</name>
    <dbReference type="NCBI Taxonomy" id="488446"/>
    <lineage>
        <taxon>Bacteria</taxon>
        <taxon>Pseudomonadati</taxon>
        <taxon>Pseudomonadota</taxon>
        <taxon>Betaproteobacteria</taxon>
        <taxon>Burkholderiales</taxon>
        <taxon>Burkholderiaceae</taxon>
        <taxon>Burkholderia</taxon>
        <taxon>Burkholderia cepacia complex</taxon>
    </lineage>
</organism>
<dbReference type="OrthoDB" id="8851605at2"/>
<accession>A0A6H9TX22</accession>
<proteinExistence type="predicted"/>
<evidence type="ECO:0000313" key="4">
    <source>
        <dbReference type="Proteomes" id="UP000494222"/>
    </source>
</evidence>
<dbReference type="RefSeq" id="WP_151062339.1">
    <property type="nucleotide sequence ID" value="NZ_CABVPL010000003.1"/>
</dbReference>
<dbReference type="GeneID" id="99787899"/>
<dbReference type="AlphaFoldDB" id="A0A6H9TX22"/>
<evidence type="ECO:0000313" key="2">
    <source>
        <dbReference type="EMBL" id="VWB17041.1"/>
    </source>
</evidence>
<sequence length="186" mass="19655">MKRVDCISTDRGLKFIAAGVAAAVILAGRIAMAEPLPMPGTVLSAAAMRAGIRRCYPMVNAISNATFADAQRADVVLDWNRSSPDSEPFFSLSGLNYGDTSALLSVTTAPVESGCAVLVERVSSAPMRCSQFARAELGGYRASQLVPAVTVYANPARPRETVTLLDAAASCVIMRRQVRLGTSESQ</sequence>
<dbReference type="EMBL" id="VZOJ01000001">
    <property type="protein sequence ID" value="KAB0644810.1"/>
    <property type="molecule type" value="Genomic_DNA"/>
</dbReference>
<keyword evidence="3" id="KW-1185">Reference proteome</keyword>
<reference evidence="2 4" key="2">
    <citation type="submission" date="2019-09" db="EMBL/GenBank/DDBJ databases">
        <authorList>
            <person name="Depoorter E."/>
        </authorList>
    </citation>
    <scope>NUCLEOTIDE SEQUENCE [LARGE SCALE GENOMIC DNA]</scope>
    <source>
        <strain evidence="2">LMG 24064</strain>
    </source>
</reference>
<name>A0A6H9TX22_9BURK</name>
<protein>
    <submittedName>
        <fullName evidence="1">Uncharacterized protein</fullName>
    </submittedName>
</protein>
<evidence type="ECO:0000313" key="1">
    <source>
        <dbReference type="EMBL" id="KAB0644810.1"/>
    </source>
</evidence>
<evidence type="ECO:0000313" key="3">
    <source>
        <dbReference type="Proteomes" id="UP000430232"/>
    </source>
</evidence>